<accession>A0ABY2TME6</accession>
<dbReference type="RefSeq" id="WP_137999349.1">
    <property type="nucleotide sequence ID" value="NZ_SJDU01000560.1"/>
</dbReference>
<evidence type="ECO:0000313" key="2">
    <source>
        <dbReference type="Proteomes" id="UP000310168"/>
    </source>
</evidence>
<keyword evidence="2" id="KW-1185">Reference proteome</keyword>
<dbReference type="EMBL" id="SJDU01000560">
    <property type="protein sequence ID" value="TKZ26187.1"/>
    <property type="molecule type" value="Genomic_DNA"/>
</dbReference>
<reference evidence="1 2" key="1">
    <citation type="journal article" date="2019" name="Anaerobe">
        <title>Brachyspira catarrhinii sp. nov., an anaerobic intestinal spirochaete isolated from vervet monkeys may have been misidentified as Brachyspira aalborgi in previous studies.</title>
        <authorList>
            <person name="Phillips N.D."/>
            <person name="La T."/>
            <person name="Hampson D.J."/>
        </authorList>
    </citation>
    <scope>NUCLEOTIDE SEQUENCE [LARGE SCALE GENOMIC DNA]</scope>
    <source>
        <strain evidence="1 2">Z12</strain>
    </source>
</reference>
<comment type="caution">
    <text evidence="1">The sequence shown here is derived from an EMBL/GenBank/DDBJ whole genome shotgun (WGS) entry which is preliminary data.</text>
</comment>
<organism evidence="1 2">
    <name type="scientific">Brachyspira catarrhinii</name>
    <dbReference type="NCBI Taxonomy" id="2528966"/>
    <lineage>
        <taxon>Bacteria</taxon>
        <taxon>Pseudomonadati</taxon>
        <taxon>Spirochaetota</taxon>
        <taxon>Spirochaetia</taxon>
        <taxon>Brachyspirales</taxon>
        <taxon>Brachyspiraceae</taxon>
        <taxon>Brachyspira</taxon>
    </lineage>
</organism>
<gene>
    <name evidence="1" type="ORF">EZH24_12300</name>
</gene>
<name>A0ABY2TME6_9SPIR</name>
<sequence length="135" mass="16433">MSDFIYFKNIPKYGNLYMDYIIVEEDYPLLFILRDDYNRFICFCFEMSEQQSWIINKVTISNIKDLLTDKMDMREPFLVENDDKKIIIHRNKNDEYTYELVDKKYIVDNDIIPDEGDYLEVGENEFKEYIDILSQ</sequence>
<dbReference type="Proteomes" id="UP000310168">
    <property type="component" value="Unassembled WGS sequence"/>
</dbReference>
<protein>
    <submittedName>
        <fullName evidence="1">Uncharacterized protein</fullName>
    </submittedName>
</protein>
<proteinExistence type="predicted"/>
<evidence type="ECO:0000313" key="1">
    <source>
        <dbReference type="EMBL" id="TKZ26187.1"/>
    </source>
</evidence>